<evidence type="ECO:0000313" key="3">
    <source>
        <dbReference type="Proteomes" id="UP000188998"/>
    </source>
</evidence>
<evidence type="ECO:0000313" key="2">
    <source>
        <dbReference type="EMBL" id="OOF72139.1"/>
    </source>
</evidence>
<accession>A0AAJ3K5Q4</accession>
<sequence length="349" mass="41644">MDKKQIYYDLGYSIRKTSNDEIEIRHSFLSGFYRGVFRFLIIGFFIINAFLDARIGEPPLSGIYQPLMLDIQWGFNPDKELTSKYNEYLKYRLDPNVIKKYKITEEVESYEEYKSWYFWSIFETRMWLGVKFIVFLFVLFLFIYPTPRTLRLNRKYRVIYLQNWKGHSIVPVPDKGDPLSGILYDRFSIYMFGGKGDYSLFFKLDLDEGEATDGGLLGCYPSLNKNHNMHLIKAMIAYFTEENPEFMQYIHSCYRIPWVNPLIAFCNSFAFIRFPVFKRKKAEQAILTFKQEWDKLSYKQKMLKFARVIQRQKELNERLLAQGLHNEVNNDWDEKETSPALKNTNSIYP</sequence>
<dbReference type="EMBL" id="MLAB01000024">
    <property type="protein sequence ID" value="OOF72139.1"/>
    <property type="molecule type" value="Genomic_DNA"/>
</dbReference>
<name>A0AAJ3K5Q4_9PAST</name>
<keyword evidence="1" id="KW-0812">Transmembrane</keyword>
<feature type="transmembrane region" description="Helical" evidence="1">
    <location>
        <begin position="126"/>
        <end position="144"/>
    </location>
</feature>
<gene>
    <name evidence="2" type="ORF">BKG90_05530</name>
</gene>
<dbReference type="Proteomes" id="UP000188998">
    <property type="component" value="Unassembled WGS sequence"/>
</dbReference>
<organism evidence="2 3">
    <name type="scientific">Rodentibacter caecimuris</name>
    <dbReference type="NCBI Taxonomy" id="1796644"/>
    <lineage>
        <taxon>Bacteria</taxon>
        <taxon>Pseudomonadati</taxon>
        <taxon>Pseudomonadota</taxon>
        <taxon>Gammaproteobacteria</taxon>
        <taxon>Pasteurellales</taxon>
        <taxon>Pasteurellaceae</taxon>
        <taxon>Rodentibacter</taxon>
    </lineage>
</organism>
<protein>
    <submittedName>
        <fullName evidence="2">Uncharacterized protein</fullName>
    </submittedName>
</protein>
<comment type="caution">
    <text evidence="2">The sequence shown here is derived from an EMBL/GenBank/DDBJ whole genome shotgun (WGS) entry which is preliminary data.</text>
</comment>
<feature type="transmembrane region" description="Helical" evidence="1">
    <location>
        <begin position="32"/>
        <end position="51"/>
    </location>
</feature>
<keyword evidence="3" id="KW-1185">Reference proteome</keyword>
<keyword evidence="1" id="KW-1133">Transmembrane helix</keyword>
<dbReference type="AlphaFoldDB" id="A0AAJ3K5Q4"/>
<evidence type="ECO:0000256" key="1">
    <source>
        <dbReference type="SAM" id="Phobius"/>
    </source>
</evidence>
<keyword evidence="1" id="KW-0472">Membrane</keyword>
<reference evidence="2 3" key="1">
    <citation type="submission" date="2016-10" db="EMBL/GenBank/DDBJ databases">
        <title>Rodentibacter gen. nov. and new species.</title>
        <authorList>
            <person name="Christensen H."/>
        </authorList>
    </citation>
    <scope>NUCLEOTIDE SEQUENCE [LARGE SCALE GENOMIC DNA]</scope>
    <source>
        <strain evidence="2 3">199137021</strain>
    </source>
</reference>
<proteinExistence type="predicted"/>